<dbReference type="InterPro" id="IPR036737">
    <property type="entry name" value="OmpA-like_sf"/>
</dbReference>
<dbReference type="Pfam" id="PF13677">
    <property type="entry name" value="MotB_plug"/>
    <property type="match status" value="1"/>
</dbReference>
<dbReference type="InterPro" id="IPR006665">
    <property type="entry name" value="OmpA-like"/>
</dbReference>
<dbReference type="EMBL" id="LNYX01000005">
    <property type="protein sequence ID" value="KTD65682.1"/>
    <property type="molecule type" value="Genomic_DNA"/>
</dbReference>
<accession>A0A0W0Z972</accession>
<dbReference type="PANTHER" id="PTHR30329:SF20">
    <property type="entry name" value="EXPORTED PROTEIN"/>
    <property type="match status" value="1"/>
</dbReference>
<dbReference type="PATRIC" id="fig|452.5.peg.431"/>
<keyword evidence="11" id="KW-0969">Cilium</keyword>
<comment type="subcellular location">
    <subcellularLocation>
        <location evidence="1">Cell membrane</location>
        <topology evidence="1">Single-pass membrane protein</topology>
    </subcellularLocation>
</comment>
<keyword evidence="3" id="KW-1003">Cell membrane</keyword>
<evidence type="ECO:0000313" key="12">
    <source>
        <dbReference type="Proteomes" id="UP000054877"/>
    </source>
</evidence>
<dbReference type="InterPro" id="IPR025713">
    <property type="entry name" value="MotB-like_N_dom"/>
</dbReference>
<evidence type="ECO:0000256" key="1">
    <source>
        <dbReference type="ARBA" id="ARBA00004162"/>
    </source>
</evidence>
<evidence type="ECO:0000256" key="3">
    <source>
        <dbReference type="ARBA" id="ARBA00022475"/>
    </source>
</evidence>
<evidence type="ECO:0000259" key="10">
    <source>
        <dbReference type="PROSITE" id="PS51123"/>
    </source>
</evidence>
<dbReference type="Proteomes" id="UP000054877">
    <property type="component" value="Unassembled WGS sequence"/>
</dbReference>
<evidence type="ECO:0000256" key="4">
    <source>
        <dbReference type="ARBA" id="ARBA00022692"/>
    </source>
</evidence>
<evidence type="ECO:0000256" key="2">
    <source>
        <dbReference type="ARBA" id="ARBA00008914"/>
    </source>
</evidence>
<organism evidence="11 12">
    <name type="scientific">Legionella spiritensis</name>
    <dbReference type="NCBI Taxonomy" id="452"/>
    <lineage>
        <taxon>Bacteria</taxon>
        <taxon>Pseudomonadati</taxon>
        <taxon>Pseudomonadota</taxon>
        <taxon>Gammaproteobacteria</taxon>
        <taxon>Legionellales</taxon>
        <taxon>Legionellaceae</taxon>
        <taxon>Legionella</taxon>
    </lineage>
</organism>
<dbReference type="CDD" id="cd07185">
    <property type="entry name" value="OmpA_C-like"/>
    <property type="match status" value="1"/>
</dbReference>
<feature type="compositionally biased region" description="Basic and acidic residues" evidence="8">
    <location>
        <begin position="264"/>
        <end position="274"/>
    </location>
</feature>
<dbReference type="STRING" id="452.Lspi_0394"/>
<dbReference type="Pfam" id="PF00691">
    <property type="entry name" value="OmpA"/>
    <property type="match status" value="1"/>
</dbReference>
<keyword evidence="5 9" id="KW-1133">Transmembrane helix</keyword>
<keyword evidence="11" id="KW-0282">Flagellum</keyword>
<evidence type="ECO:0000256" key="6">
    <source>
        <dbReference type="ARBA" id="ARBA00023136"/>
    </source>
</evidence>
<evidence type="ECO:0000256" key="5">
    <source>
        <dbReference type="ARBA" id="ARBA00022989"/>
    </source>
</evidence>
<comment type="similarity">
    <text evidence="2">Belongs to the MotB family.</text>
</comment>
<name>A0A0W0Z972_LEGSP</name>
<dbReference type="PANTHER" id="PTHR30329">
    <property type="entry name" value="STATOR ELEMENT OF FLAGELLAR MOTOR COMPLEX"/>
    <property type="match status" value="1"/>
</dbReference>
<evidence type="ECO:0000256" key="7">
    <source>
        <dbReference type="PROSITE-ProRule" id="PRU00473"/>
    </source>
</evidence>
<sequence length="274" mass="30000">MRKRNKKEENHEDAHRWVVSYADFITLLFAFFVVMYAISSVNVSKYKAMAQGMHSAFNSSDGKQAPVEDIGDANGQSAGEIKGSENEPFEALSKALADLQDPDIHIQKEQGWVELDIKAGALFDSGSADLKPSAIIKMMKVAEVLKEVPFPIALEGYTDNVPISTPRFPSNWELSTGRAAAMARVLTMYGVDPGKITVTGYGAQYPVADNATEEGRAKNRRVNLIISKDKMVPRLLNPAISIEKYKTKAALQTGEGASALPENSRIEPIKKEVP</sequence>
<keyword evidence="12" id="KW-1185">Reference proteome</keyword>
<dbReference type="PROSITE" id="PS51123">
    <property type="entry name" value="OMPA_2"/>
    <property type="match status" value="1"/>
</dbReference>
<keyword evidence="11" id="KW-0966">Cell projection</keyword>
<proteinExistence type="inferred from homology"/>
<comment type="caution">
    <text evidence="11">The sequence shown here is derived from an EMBL/GenBank/DDBJ whole genome shotgun (WGS) entry which is preliminary data.</text>
</comment>
<dbReference type="SUPFAM" id="SSF103088">
    <property type="entry name" value="OmpA-like"/>
    <property type="match status" value="1"/>
</dbReference>
<dbReference type="RefSeq" id="WP_058482337.1">
    <property type="nucleotide sequence ID" value="NZ_CAAAII010000003.1"/>
</dbReference>
<dbReference type="OrthoDB" id="9815217at2"/>
<dbReference type="InterPro" id="IPR050330">
    <property type="entry name" value="Bact_OuterMem_StrucFunc"/>
</dbReference>
<gene>
    <name evidence="11" type="primary">motB_2</name>
    <name evidence="11" type="ORF">Lspi_0394</name>
</gene>
<feature type="region of interest" description="Disordered" evidence="8">
    <location>
        <begin position="253"/>
        <end position="274"/>
    </location>
</feature>
<evidence type="ECO:0000313" key="11">
    <source>
        <dbReference type="EMBL" id="KTD65682.1"/>
    </source>
</evidence>
<feature type="domain" description="OmpA-like" evidence="10">
    <location>
        <begin position="110"/>
        <end position="230"/>
    </location>
</feature>
<dbReference type="GO" id="GO:0005886">
    <property type="term" value="C:plasma membrane"/>
    <property type="evidence" value="ECO:0007669"/>
    <property type="project" value="UniProtKB-SubCell"/>
</dbReference>
<keyword evidence="6 7" id="KW-0472">Membrane</keyword>
<protein>
    <submittedName>
        <fullName evidence="11">Flagellar motor protein MotD</fullName>
    </submittedName>
</protein>
<dbReference type="AlphaFoldDB" id="A0A0W0Z972"/>
<dbReference type="Gene3D" id="3.30.1330.60">
    <property type="entry name" value="OmpA-like domain"/>
    <property type="match status" value="1"/>
</dbReference>
<feature type="transmembrane region" description="Helical" evidence="9">
    <location>
        <begin position="21"/>
        <end position="39"/>
    </location>
</feature>
<evidence type="ECO:0000256" key="9">
    <source>
        <dbReference type="SAM" id="Phobius"/>
    </source>
</evidence>
<evidence type="ECO:0000256" key="8">
    <source>
        <dbReference type="SAM" id="MobiDB-lite"/>
    </source>
</evidence>
<keyword evidence="4 9" id="KW-0812">Transmembrane</keyword>
<reference evidence="11 12" key="1">
    <citation type="submission" date="2015-11" db="EMBL/GenBank/DDBJ databases">
        <title>Genomic analysis of 38 Legionella species identifies large and diverse effector repertoires.</title>
        <authorList>
            <person name="Burstein D."/>
            <person name="Amaro F."/>
            <person name="Zusman T."/>
            <person name="Lifshitz Z."/>
            <person name="Cohen O."/>
            <person name="Gilbert J.A."/>
            <person name="Pupko T."/>
            <person name="Shuman H.A."/>
            <person name="Segal G."/>
        </authorList>
    </citation>
    <scope>NUCLEOTIDE SEQUENCE [LARGE SCALE GENOMIC DNA]</scope>
    <source>
        <strain evidence="11 12">Mt.St.Helens-9</strain>
    </source>
</reference>